<reference evidence="2" key="1">
    <citation type="submission" date="2021-01" db="EMBL/GenBank/DDBJ databases">
        <authorList>
            <person name="Corre E."/>
            <person name="Pelletier E."/>
            <person name="Niang G."/>
            <person name="Scheremetjew M."/>
            <person name="Finn R."/>
            <person name="Kale V."/>
            <person name="Holt S."/>
            <person name="Cochrane G."/>
            <person name="Meng A."/>
            <person name="Brown T."/>
            <person name="Cohen L."/>
        </authorList>
    </citation>
    <scope>NUCLEOTIDE SEQUENCE</scope>
    <source>
        <strain evidence="2">Pbaha01</strain>
    </source>
</reference>
<feature type="region of interest" description="Disordered" evidence="1">
    <location>
        <begin position="93"/>
        <end position="159"/>
    </location>
</feature>
<organism evidence="2">
    <name type="scientific">Pyrodinium bahamense</name>
    <dbReference type="NCBI Taxonomy" id="73915"/>
    <lineage>
        <taxon>Eukaryota</taxon>
        <taxon>Sar</taxon>
        <taxon>Alveolata</taxon>
        <taxon>Dinophyceae</taxon>
        <taxon>Gonyaulacales</taxon>
        <taxon>Pyrocystaceae</taxon>
        <taxon>Pyrodinium</taxon>
    </lineage>
</organism>
<protein>
    <submittedName>
        <fullName evidence="2">Uncharacterized protein</fullName>
    </submittedName>
</protein>
<feature type="compositionally biased region" description="Polar residues" evidence="1">
    <location>
        <begin position="36"/>
        <end position="56"/>
    </location>
</feature>
<sequence>MMPLLSSLKRQGSSAQRPGSASSTGSMGARPLTPCGQDQGQRPSSAGSGSCLNRQRTALLPADTSTVGGAGGQAQLLRSRTSLLAAAEMLVAAPLPMSTPRGGAEGGTEGSSAMVRRQRTSILEEVEEQPAQRAHRPQSLPRRQRTSLLVEDVEDSSLQ</sequence>
<name>A0A7S0A0F9_9DINO</name>
<feature type="region of interest" description="Disordered" evidence="1">
    <location>
        <begin position="1"/>
        <end position="57"/>
    </location>
</feature>
<proteinExistence type="predicted"/>
<dbReference type="EMBL" id="HBEG01007597">
    <property type="protein sequence ID" value="CAD8348758.1"/>
    <property type="molecule type" value="Transcribed_RNA"/>
</dbReference>
<dbReference type="AlphaFoldDB" id="A0A7S0A0F9"/>
<feature type="compositionally biased region" description="Polar residues" evidence="1">
    <location>
        <begin position="8"/>
        <end position="26"/>
    </location>
</feature>
<evidence type="ECO:0000313" key="2">
    <source>
        <dbReference type="EMBL" id="CAD8348758.1"/>
    </source>
</evidence>
<evidence type="ECO:0000256" key="1">
    <source>
        <dbReference type="SAM" id="MobiDB-lite"/>
    </source>
</evidence>
<gene>
    <name evidence="2" type="ORF">PBAH0796_LOCUS4497</name>
</gene>
<accession>A0A7S0A0F9</accession>